<evidence type="ECO:0000313" key="10">
    <source>
        <dbReference type="EMBL" id="PWN25715.1"/>
    </source>
</evidence>
<protein>
    <recommendedName>
        <fullName evidence="3 8">Inositol-pentakisphosphate 2-kinase</fullName>
        <ecNumber evidence="2 8">2.7.1.158</ecNumber>
    </recommendedName>
</protein>
<dbReference type="EC" id="2.7.1.158" evidence="2 8"/>
<name>A0A316URF6_9BASI</name>
<feature type="compositionally biased region" description="Low complexity" evidence="9">
    <location>
        <begin position="150"/>
        <end position="168"/>
    </location>
</feature>
<feature type="region of interest" description="Disordered" evidence="9">
    <location>
        <begin position="1"/>
        <end position="24"/>
    </location>
</feature>
<evidence type="ECO:0000256" key="4">
    <source>
        <dbReference type="ARBA" id="ARBA00022679"/>
    </source>
</evidence>
<feature type="region of interest" description="Disordered" evidence="9">
    <location>
        <begin position="480"/>
        <end position="519"/>
    </location>
</feature>
<comment type="domain">
    <text evidence="8">The EXKPK motif is conserved in inositol-pentakisphosphate 2-kinases of both family 1 and 2.</text>
</comment>
<reference evidence="10 11" key="1">
    <citation type="journal article" date="2018" name="Mol. Biol. Evol.">
        <title>Broad Genomic Sampling Reveals a Smut Pathogenic Ancestry of the Fungal Clade Ustilaginomycotina.</title>
        <authorList>
            <person name="Kijpornyongpan T."/>
            <person name="Mondo S.J."/>
            <person name="Barry K."/>
            <person name="Sandor L."/>
            <person name="Lee J."/>
            <person name="Lipzen A."/>
            <person name="Pangilinan J."/>
            <person name="LaButti K."/>
            <person name="Hainaut M."/>
            <person name="Henrissat B."/>
            <person name="Grigoriev I.V."/>
            <person name="Spatafora J.W."/>
            <person name="Aime M.C."/>
        </authorList>
    </citation>
    <scope>NUCLEOTIDE SEQUENCE [LARGE SCALE GENOMIC DNA]</scope>
    <source>
        <strain evidence="10 11">MCA 5214</strain>
    </source>
</reference>
<organism evidence="10 11">
    <name type="scientific">Jaminaea rosea</name>
    <dbReference type="NCBI Taxonomy" id="1569628"/>
    <lineage>
        <taxon>Eukaryota</taxon>
        <taxon>Fungi</taxon>
        <taxon>Dikarya</taxon>
        <taxon>Basidiomycota</taxon>
        <taxon>Ustilaginomycotina</taxon>
        <taxon>Exobasidiomycetes</taxon>
        <taxon>Microstromatales</taxon>
        <taxon>Microstromatales incertae sedis</taxon>
        <taxon>Jaminaea</taxon>
    </lineage>
</organism>
<dbReference type="OrthoDB" id="272370at2759"/>
<evidence type="ECO:0000256" key="3">
    <source>
        <dbReference type="ARBA" id="ARBA00014846"/>
    </source>
</evidence>
<dbReference type="EMBL" id="KZ819674">
    <property type="protein sequence ID" value="PWN25715.1"/>
    <property type="molecule type" value="Genomic_DNA"/>
</dbReference>
<keyword evidence="6 8" id="KW-0418">Kinase</keyword>
<dbReference type="PANTHER" id="PTHR14456">
    <property type="entry name" value="INOSITOL POLYPHOSPHATE KINASE 1"/>
    <property type="match status" value="1"/>
</dbReference>
<feature type="region of interest" description="Disordered" evidence="9">
    <location>
        <begin position="150"/>
        <end position="177"/>
    </location>
</feature>
<proteinExistence type="predicted"/>
<dbReference type="Proteomes" id="UP000245884">
    <property type="component" value="Unassembled WGS sequence"/>
</dbReference>
<dbReference type="InterPro" id="IPR009286">
    <property type="entry name" value="Ins_P5_2-kin"/>
</dbReference>
<dbReference type="Pfam" id="PF06090">
    <property type="entry name" value="Ins_P5_2-kin"/>
    <property type="match status" value="1"/>
</dbReference>
<keyword evidence="11" id="KW-1185">Reference proteome</keyword>
<evidence type="ECO:0000256" key="2">
    <source>
        <dbReference type="ARBA" id="ARBA00012023"/>
    </source>
</evidence>
<dbReference type="GO" id="GO:0032958">
    <property type="term" value="P:inositol phosphate biosynthetic process"/>
    <property type="evidence" value="ECO:0007669"/>
    <property type="project" value="TreeGrafter"/>
</dbReference>
<evidence type="ECO:0000256" key="8">
    <source>
        <dbReference type="RuleBase" id="RU364126"/>
    </source>
</evidence>
<gene>
    <name evidence="10" type="ORF">BDZ90DRAFT_233725</name>
</gene>
<dbReference type="STRING" id="1569628.A0A316URF6"/>
<dbReference type="PANTHER" id="PTHR14456:SF2">
    <property type="entry name" value="INOSITOL-PENTAKISPHOSPHATE 2-KINASE"/>
    <property type="match status" value="1"/>
</dbReference>
<dbReference type="RefSeq" id="XP_025360327.1">
    <property type="nucleotide sequence ID" value="XM_025506741.1"/>
</dbReference>
<dbReference type="InterPro" id="IPR043001">
    <property type="entry name" value="IP5_2-K_N_lobe"/>
</dbReference>
<keyword evidence="7 8" id="KW-0067">ATP-binding</keyword>
<dbReference type="GO" id="GO:0005524">
    <property type="term" value="F:ATP binding"/>
    <property type="evidence" value="ECO:0007669"/>
    <property type="project" value="UniProtKB-KW"/>
</dbReference>
<keyword evidence="5 8" id="KW-0547">Nucleotide-binding</keyword>
<evidence type="ECO:0000256" key="5">
    <source>
        <dbReference type="ARBA" id="ARBA00022741"/>
    </source>
</evidence>
<evidence type="ECO:0000256" key="1">
    <source>
        <dbReference type="ARBA" id="ARBA00001774"/>
    </source>
</evidence>
<comment type="function">
    <text evidence="8">Phosphorylates Ins(1,3,4,5,6)P5 at position 2 to form Ins(1,2,3,4,5,6)P6 (InsP6 or phytate).</text>
</comment>
<evidence type="ECO:0000256" key="7">
    <source>
        <dbReference type="ARBA" id="ARBA00022840"/>
    </source>
</evidence>
<comment type="catalytic activity">
    <reaction evidence="1 8">
        <text>1D-myo-inositol 1,3,4,5,6-pentakisphosphate + ATP = 1D-myo-inositol hexakisphosphate + ADP + H(+)</text>
        <dbReference type="Rhea" id="RHEA:20313"/>
        <dbReference type="ChEBI" id="CHEBI:15378"/>
        <dbReference type="ChEBI" id="CHEBI:30616"/>
        <dbReference type="ChEBI" id="CHEBI:57733"/>
        <dbReference type="ChEBI" id="CHEBI:58130"/>
        <dbReference type="ChEBI" id="CHEBI:456216"/>
        <dbReference type="EC" id="2.7.1.158"/>
    </reaction>
</comment>
<accession>A0A316URF6</accession>
<evidence type="ECO:0000256" key="6">
    <source>
        <dbReference type="ARBA" id="ARBA00022777"/>
    </source>
</evidence>
<evidence type="ECO:0000256" key="9">
    <source>
        <dbReference type="SAM" id="MobiDB-lite"/>
    </source>
</evidence>
<dbReference type="GO" id="GO:0005634">
    <property type="term" value="C:nucleus"/>
    <property type="evidence" value="ECO:0007669"/>
    <property type="project" value="TreeGrafter"/>
</dbReference>
<evidence type="ECO:0000313" key="11">
    <source>
        <dbReference type="Proteomes" id="UP000245884"/>
    </source>
</evidence>
<dbReference type="GeneID" id="37028564"/>
<dbReference type="GO" id="GO:0035299">
    <property type="term" value="F:inositol-1,3,4,5,6-pentakisphosphate 2-kinase activity"/>
    <property type="evidence" value="ECO:0007669"/>
    <property type="project" value="UniProtKB-EC"/>
</dbReference>
<dbReference type="Gene3D" id="3.30.200.110">
    <property type="entry name" value="Inositol-pentakisphosphate 2-kinase, N-lobe"/>
    <property type="match status" value="1"/>
</dbReference>
<dbReference type="AlphaFoldDB" id="A0A316URF6"/>
<sequence>MEEEDGYHCPSQTEPEIERRTHKEWPWPSVEMLSKYRQDELLDANDWHYLAEGGKSLLVRYMGPQTCKDPKTGQDTPVPWTSPDGRRALALRMDKRKRRGPPPAVQKLKVNVQHEFTETSCPPSADSRLEWPATERYAFETTVITNFLRGLSSGSGTPASPSSSQSDGETTGEQWECSEAPPYLSPLLPYNRRLVCRWHGRKRLAFLEAIANAAEPHRPSHRREMDEIDIDCPDALDVIEDLSWTPRDGVDQDVLCVEIKPKWLFEPGDDEVSSGKDDSRPISRYRKHAILKADGALTPQEVDDLYEPLDLASADPPRVRRALQGLVRNWQKGGNNLRLFCRGAQQPARASSGVEGNNPLANALERLINAQKGSSNLSLTTDAADLVTPALLPALLSPRFQALVARLGFLQRSLVPGPRGDLAHLKALWDMSSEKKGRKLEDATLTGDKKDEPMFFDPSMHDWNDFLTYWFSKEDPSQRSEDWAASTTTPAPARDTKRARGGEASGGGNHSRSSDIVTPPTWKEMRHALIGTLLSGTFKDASIWIRIPMPSSAELQSQSANEGHPGYVDGRSIHLIDVDPKPMKKLSHWLQLDDDIERSYREWKAKHAIQEVEGSDKRSRTD</sequence>
<keyword evidence="4 8" id="KW-0808">Transferase</keyword>